<name>A0A3M7SSL3_BRAPC</name>
<evidence type="ECO:0000313" key="2">
    <source>
        <dbReference type="Proteomes" id="UP000276133"/>
    </source>
</evidence>
<keyword evidence="2" id="KW-1185">Reference proteome</keyword>
<dbReference type="EMBL" id="REGN01000834">
    <property type="protein sequence ID" value="RNA38699.1"/>
    <property type="molecule type" value="Genomic_DNA"/>
</dbReference>
<dbReference type="AlphaFoldDB" id="A0A3M7SSL3"/>
<proteinExistence type="predicted"/>
<gene>
    <name evidence="1" type="ORF">BpHYR1_016034</name>
</gene>
<organism evidence="1 2">
    <name type="scientific">Brachionus plicatilis</name>
    <name type="common">Marine rotifer</name>
    <name type="synonym">Brachionus muelleri</name>
    <dbReference type="NCBI Taxonomy" id="10195"/>
    <lineage>
        <taxon>Eukaryota</taxon>
        <taxon>Metazoa</taxon>
        <taxon>Spiralia</taxon>
        <taxon>Gnathifera</taxon>
        <taxon>Rotifera</taxon>
        <taxon>Eurotatoria</taxon>
        <taxon>Monogononta</taxon>
        <taxon>Pseudotrocha</taxon>
        <taxon>Ploima</taxon>
        <taxon>Brachionidae</taxon>
        <taxon>Brachionus</taxon>
    </lineage>
</organism>
<sequence length="63" mass="7486">MIAKKVMSLDPCLDCESDVKLVTRKRDKNGNNMLTLRCTNSKCQKYRSIWRVNFRSQKFLQMN</sequence>
<accession>A0A3M7SSL3</accession>
<reference evidence="1 2" key="1">
    <citation type="journal article" date="2018" name="Sci. Rep.">
        <title>Genomic signatures of local adaptation to the degree of environmental predictability in rotifers.</title>
        <authorList>
            <person name="Franch-Gras L."/>
            <person name="Hahn C."/>
            <person name="Garcia-Roger E.M."/>
            <person name="Carmona M.J."/>
            <person name="Serra M."/>
            <person name="Gomez A."/>
        </authorList>
    </citation>
    <scope>NUCLEOTIDE SEQUENCE [LARGE SCALE GENOMIC DNA]</scope>
    <source>
        <strain evidence="1">HYR1</strain>
    </source>
</reference>
<dbReference type="Proteomes" id="UP000276133">
    <property type="component" value="Unassembled WGS sequence"/>
</dbReference>
<protein>
    <submittedName>
        <fullName evidence="1">Uncharacterized protein</fullName>
    </submittedName>
</protein>
<comment type="caution">
    <text evidence="1">The sequence shown here is derived from an EMBL/GenBank/DDBJ whole genome shotgun (WGS) entry which is preliminary data.</text>
</comment>
<evidence type="ECO:0000313" key="1">
    <source>
        <dbReference type="EMBL" id="RNA38699.1"/>
    </source>
</evidence>